<evidence type="ECO:0000313" key="7">
    <source>
        <dbReference type="EMBL" id="KAJ3835087.1"/>
    </source>
</evidence>
<dbReference type="InterPro" id="IPR053009">
    <property type="entry name" value="Xanthocillin_Biosynth-Assoc"/>
</dbReference>
<evidence type="ECO:0000256" key="4">
    <source>
        <dbReference type="ARBA" id="ARBA00023136"/>
    </source>
</evidence>
<evidence type="ECO:0000256" key="2">
    <source>
        <dbReference type="ARBA" id="ARBA00022692"/>
    </source>
</evidence>
<evidence type="ECO:0000256" key="3">
    <source>
        <dbReference type="ARBA" id="ARBA00022989"/>
    </source>
</evidence>
<organism evidence="7 8">
    <name type="scientific">Lentinula raphanica</name>
    <dbReference type="NCBI Taxonomy" id="153919"/>
    <lineage>
        <taxon>Eukaryota</taxon>
        <taxon>Fungi</taxon>
        <taxon>Dikarya</taxon>
        <taxon>Basidiomycota</taxon>
        <taxon>Agaricomycotina</taxon>
        <taxon>Agaricomycetes</taxon>
        <taxon>Agaricomycetidae</taxon>
        <taxon>Agaricales</taxon>
        <taxon>Marasmiineae</taxon>
        <taxon>Omphalotaceae</taxon>
        <taxon>Lentinula</taxon>
    </lineage>
</organism>
<gene>
    <name evidence="7" type="ORF">F5878DRAFT_328362</name>
</gene>
<keyword evidence="2 5" id="KW-0812">Transmembrane</keyword>
<dbReference type="Pfam" id="PF13664">
    <property type="entry name" value="DUF4149"/>
    <property type="match status" value="1"/>
</dbReference>
<feature type="transmembrane region" description="Helical" evidence="5">
    <location>
        <begin position="176"/>
        <end position="198"/>
    </location>
</feature>
<dbReference type="GO" id="GO:0016020">
    <property type="term" value="C:membrane"/>
    <property type="evidence" value="ECO:0007669"/>
    <property type="project" value="UniProtKB-SubCell"/>
</dbReference>
<accession>A0AA38P2G5</accession>
<keyword evidence="8" id="KW-1185">Reference proteome</keyword>
<dbReference type="PANTHER" id="PTHR23241:SF102">
    <property type="entry name" value="LD23009P"/>
    <property type="match status" value="1"/>
</dbReference>
<dbReference type="EMBL" id="MU806449">
    <property type="protein sequence ID" value="KAJ3835087.1"/>
    <property type="molecule type" value="Genomic_DNA"/>
</dbReference>
<protein>
    <recommendedName>
        <fullName evidence="6">TMEM205-like domain-containing protein</fullName>
    </recommendedName>
</protein>
<keyword evidence="4 5" id="KW-0472">Membrane</keyword>
<feature type="transmembrane region" description="Helical" evidence="5">
    <location>
        <begin position="20"/>
        <end position="48"/>
    </location>
</feature>
<reference evidence="7" key="1">
    <citation type="submission" date="2022-08" db="EMBL/GenBank/DDBJ databases">
        <authorList>
            <consortium name="DOE Joint Genome Institute"/>
            <person name="Min B."/>
            <person name="Riley R."/>
            <person name="Sierra-Patev S."/>
            <person name="Naranjo-Ortiz M."/>
            <person name="Looney B."/>
            <person name="Konkel Z."/>
            <person name="Slot J.C."/>
            <person name="Sakamoto Y."/>
            <person name="Steenwyk J.L."/>
            <person name="Rokas A."/>
            <person name="Carro J."/>
            <person name="Camarero S."/>
            <person name="Ferreira P."/>
            <person name="Molpeceres G."/>
            <person name="Ruiz-Duenas F.J."/>
            <person name="Serrano A."/>
            <person name="Henrissat B."/>
            <person name="Drula E."/>
            <person name="Hughes K.W."/>
            <person name="Mata J.L."/>
            <person name="Ishikawa N.K."/>
            <person name="Vargas-Isla R."/>
            <person name="Ushijima S."/>
            <person name="Smith C.A."/>
            <person name="Ahrendt S."/>
            <person name="Andreopoulos W."/>
            <person name="He G."/>
            <person name="Labutti K."/>
            <person name="Lipzen A."/>
            <person name="Ng V."/>
            <person name="Sandor L."/>
            <person name="Barry K."/>
            <person name="Martinez A.T."/>
            <person name="Xiao Y."/>
            <person name="Gibbons J.G."/>
            <person name="Terashima K."/>
            <person name="Hibbett D.S."/>
            <person name="Grigoriev I.V."/>
        </authorList>
    </citation>
    <scope>NUCLEOTIDE SEQUENCE</scope>
    <source>
        <strain evidence="7">TFB9207</strain>
    </source>
</reference>
<feature type="domain" description="TMEM205-like" evidence="6">
    <location>
        <begin position="25"/>
        <end position="130"/>
    </location>
</feature>
<evidence type="ECO:0000256" key="5">
    <source>
        <dbReference type="SAM" id="Phobius"/>
    </source>
</evidence>
<evidence type="ECO:0000313" key="8">
    <source>
        <dbReference type="Proteomes" id="UP001163846"/>
    </source>
</evidence>
<keyword evidence="3 5" id="KW-1133">Transmembrane helix</keyword>
<evidence type="ECO:0000256" key="1">
    <source>
        <dbReference type="ARBA" id="ARBA00004370"/>
    </source>
</evidence>
<dbReference type="AlphaFoldDB" id="A0AA38P2G5"/>
<feature type="transmembrane region" description="Helical" evidence="5">
    <location>
        <begin position="99"/>
        <end position="121"/>
    </location>
</feature>
<dbReference type="InterPro" id="IPR025423">
    <property type="entry name" value="TMEM205-like"/>
</dbReference>
<name>A0AA38P2G5_9AGAR</name>
<proteinExistence type="predicted"/>
<sequence length="206" mass="23178">MSKVEQVTVSSLLNLFSSNGLYMILYSWLFGMSLWITFFGGVIAFKTLPRQQFGNLQHKTFPIYFLISLGLVSSLLLIWTSAHPDVLTYWNRPLVADVLQVYILSSVLIAQGANHFVIGPMTSSTMFERHRLEKEEGKAYNEPGVRQVSHDLQRWRVMLLQVSDAMKALNKRFGSLHGISSLLNLSAVLAIGFHGLWIGNNGVKGY</sequence>
<dbReference type="Proteomes" id="UP001163846">
    <property type="component" value="Unassembled WGS sequence"/>
</dbReference>
<comment type="subcellular location">
    <subcellularLocation>
        <location evidence="1">Membrane</location>
    </subcellularLocation>
</comment>
<evidence type="ECO:0000259" key="6">
    <source>
        <dbReference type="Pfam" id="PF13664"/>
    </source>
</evidence>
<feature type="transmembrane region" description="Helical" evidence="5">
    <location>
        <begin position="60"/>
        <end position="79"/>
    </location>
</feature>
<comment type="caution">
    <text evidence="7">The sequence shown here is derived from an EMBL/GenBank/DDBJ whole genome shotgun (WGS) entry which is preliminary data.</text>
</comment>
<dbReference type="PANTHER" id="PTHR23241">
    <property type="entry name" value="LATE EMBRYOGENESIS ABUNDANT PLANTS LEA-RELATED"/>
    <property type="match status" value="1"/>
</dbReference>